<accession>A0A8K1GQR1</accession>
<dbReference type="AlphaFoldDB" id="A0A8K1GQR1"/>
<sequence length="181" mass="19825">MSRYEHGYVCEGTQNIFLRVLCSDTASPVTMGLAAREWLNSITPYACLVFGSYSPAQKLQLSYRVEVVAVFTPPIARCSSTAVGKEIESEIANTMETSLRAAGNPPAKPPCYKEQPKLMEAVPQEVDLAGNQVGLALVQPPNDTAAKAMKDGIWDIAYGIWDMGYRIWDMESTLTTTTSHI</sequence>
<evidence type="ECO:0000313" key="1">
    <source>
        <dbReference type="EMBL" id="TRZ22312.1"/>
    </source>
</evidence>
<reference evidence="1" key="1">
    <citation type="submission" date="2019-04" db="EMBL/GenBank/DDBJ databases">
        <title>Genome assembly of Zosterops borbonicus 15179.</title>
        <authorList>
            <person name="Leroy T."/>
            <person name="Anselmetti Y."/>
            <person name="Tilak M.-K."/>
            <person name="Nabholz B."/>
        </authorList>
    </citation>
    <scope>NUCLEOTIDE SEQUENCE</scope>
    <source>
        <strain evidence="1">HGM_15179</strain>
        <tissue evidence="1">Muscle</tissue>
    </source>
</reference>
<organism evidence="1 2">
    <name type="scientific">Zosterops borbonicus</name>
    <dbReference type="NCBI Taxonomy" id="364589"/>
    <lineage>
        <taxon>Eukaryota</taxon>
        <taxon>Metazoa</taxon>
        <taxon>Chordata</taxon>
        <taxon>Craniata</taxon>
        <taxon>Vertebrata</taxon>
        <taxon>Euteleostomi</taxon>
        <taxon>Archelosauria</taxon>
        <taxon>Archosauria</taxon>
        <taxon>Dinosauria</taxon>
        <taxon>Saurischia</taxon>
        <taxon>Theropoda</taxon>
        <taxon>Coelurosauria</taxon>
        <taxon>Aves</taxon>
        <taxon>Neognathae</taxon>
        <taxon>Neoaves</taxon>
        <taxon>Telluraves</taxon>
        <taxon>Australaves</taxon>
        <taxon>Passeriformes</taxon>
        <taxon>Sylvioidea</taxon>
        <taxon>Zosteropidae</taxon>
        <taxon>Zosterops</taxon>
    </lineage>
</organism>
<evidence type="ECO:0000313" key="2">
    <source>
        <dbReference type="Proteomes" id="UP000796761"/>
    </source>
</evidence>
<proteinExistence type="predicted"/>
<keyword evidence="2" id="KW-1185">Reference proteome</keyword>
<dbReference type="EMBL" id="SWJQ01000102">
    <property type="protein sequence ID" value="TRZ22312.1"/>
    <property type="molecule type" value="Genomic_DNA"/>
</dbReference>
<protein>
    <submittedName>
        <fullName evidence="1">Uncharacterized protein</fullName>
    </submittedName>
</protein>
<gene>
    <name evidence="1" type="ORF">HGM15179_004773</name>
</gene>
<name>A0A8K1GQR1_9PASS</name>
<dbReference type="Proteomes" id="UP000796761">
    <property type="component" value="Unassembled WGS sequence"/>
</dbReference>
<comment type="caution">
    <text evidence="1">The sequence shown here is derived from an EMBL/GenBank/DDBJ whole genome shotgun (WGS) entry which is preliminary data.</text>
</comment>